<name>A0AC34GSY1_9BILA</name>
<dbReference type="Proteomes" id="UP000887579">
    <property type="component" value="Unplaced"/>
</dbReference>
<proteinExistence type="predicted"/>
<protein>
    <submittedName>
        <fullName evidence="2">Uncharacterized protein</fullName>
    </submittedName>
</protein>
<evidence type="ECO:0000313" key="1">
    <source>
        <dbReference type="Proteomes" id="UP000887579"/>
    </source>
</evidence>
<dbReference type="WBParaSite" id="ES5_v2.g7950.t1">
    <property type="protein sequence ID" value="ES5_v2.g7950.t1"/>
    <property type="gene ID" value="ES5_v2.g7950"/>
</dbReference>
<reference evidence="2" key="1">
    <citation type="submission" date="2022-11" db="UniProtKB">
        <authorList>
            <consortium name="WormBaseParasite"/>
        </authorList>
    </citation>
    <scope>IDENTIFICATION</scope>
</reference>
<organism evidence="1 2">
    <name type="scientific">Panagrolaimus sp. ES5</name>
    <dbReference type="NCBI Taxonomy" id="591445"/>
    <lineage>
        <taxon>Eukaryota</taxon>
        <taxon>Metazoa</taxon>
        <taxon>Ecdysozoa</taxon>
        <taxon>Nematoda</taxon>
        <taxon>Chromadorea</taxon>
        <taxon>Rhabditida</taxon>
        <taxon>Tylenchina</taxon>
        <taxon>Panagrolaimomorpha</taxon>
        <taxon>Panagrolaimoidea</taxon>
        <taxon>Panagrolaimidae</taxon>
        <taxon>Panagrolaimus</taxon>
    </lineage>
</organism>
<evidence type="ECO:0000313" key="2">
    <source>
        <dbReference type="WBParaSite" id="ES5_v2.g7950.t1"/>
    </source>
</evidence>
<sequence length="127" mass="13974">MRSDKTRARTPSAAPLPRRPEYGQPPYSSLQNQPMAQPDYMTKTTTIVNNSTLPSGYNPQSSGYPPQSLMQPYSPDVAPDSRIRPLQPEFAYQQGPMTWTTMSPVHEGPYPMSPAPVTGGAYQLSTV</sequence>
<accession>A0AC34GSY1</accession>